<feature type="region of interest" description="Disordered" evidence="3">
    <location>
        <begin position="553"/>
        <end position="617"/>
    </location>
</feature>
<evidence type="ECO:0000256" key="2">
    <source>
        <dbReference type="PROSITE-ProRule" id="PRU00376"/>
    </source>
</evidence>
<feature type="domain" description="YEATS" evidence="4">
    <location>
        <begin position="1"/>
        <end position="133"/>
    </location>
</feature>
<protein>
    <submittedName>
        <fullName evidence="5">Protein AF-9-like protein</fullName>
    </submittedName>
</protein>
<dbReference type="Proteomes" id="UP000288716">
    <property type="component" value="Unassembled WGS sequence"/>
</dbReference>
<keyword evidence="6" id="KW-1185">Reference proteome</keyword>
<dbReference type="InterPro" id="IPR055129">
    <property type="entry name" value="YEATS_dom"/>
</dbReference>
<proteinExistence type="predicted"/>
<feature type="compositionally biased region" description="Basic and acidic residues" evidence="3">
    <location>
        <begin position="596"/>
        <end position="612"/>
    </location>
</feature>
<dbReference type="InterPro" id="IPR040930">
    <property type="entry name" value="AF-9_AHD"/>
</dbReference>
<evidence type="ECO:0000256" key="3">
    <source>
        <dbReference type="SAM" id="MobiDB-lite"/>
    </source>
</evidence>
<organism evidence="5 6">
    <name type="scientific">Leptotrombidium deliense</name>
    <dbReference type="NCBI Taxonomy" id="299467"/>
    <lineage>
        <taxon>Eukaryota</taxon>
        <taxon>Metazoa</taxon>
        <taxon>Ecdysozoa</taxon>
        <taxon>Arthropoda</taxon>
        <taxon>Chelicerata</taxon>
        <taxon>Arachnida</taxon>
        <taxon>Acari</taxon>
        <taxon>Acariformes</taxon>
        <taxon>Trombidiformes</taxon>
        <taxon>Prostigmata</taxon>
        <taxon>Anystina</taxon>
        <taxon>Parasitengona</taxon>
        <taxon>Trombiculoidea</taxon>
        <taxon>Trombiculidae</taxon>
        <taxon>Leptotrombidium</taxon>
    </lineage>
</organism>
<dbReference type="EMBL" id="NCKV01000487">
    <property type="protein sequence ID" value="RWS30483.1"/>
    <property type="molecule type" value="Genomic_DNA"/>
</dbReference>
<feature type="compositionally biased region" description="Basic and acidic residues" evidence="3">
    <location>
        <begin position="365"/>
        <end position="386"/>
    </location>
</feature>
<dbReference type="Pfam" id="PF03366">
    <property type="entry name" value="YEATS"/>
    <property type="match status" value="1"/>
</dbReference>
<reference evidence="5 6" key="1">
    <citation type="journal article" date="2018" name="Gigascience">
        <title>Genomes of trombidid mites reveal novel predicted allergens and laterally-transferred genes associated with secondary metabolism.</title>
        <authorList>
            <person name="Dong X."/>
            <person name="Chaisiri K."/>
            <person name="Xia D."/>
            <person name="Armstrong S.D."/>
            <person name="Fang Y."/>
            <person name="Donnelly M.J."/>
            <person name="Kadowaki T."/>
            <person name="McGarry J.W."/>
            <person name="Darby A.C."/>
            <person name="Makepeace B.L."/>
        </authorList>
    </citation>
    <scope>NUCLEOTIDE SEQUENCE [LARGE SCALE GENOMIC DNA]</scope>
    <source>
        <strain evidence="5">UoL-UT</strain>
    </source>
</reference>
<gene>
    <name evidence="5" type="ORF">B4U80_00118</name>
</gene>
<dbReference type="Pfam" id="PF17793">
    <property type="entry name" value="AHD"/>
    <property type="match status" value="1"/>
</dbReference>
<feature type="region of interest" description="Disordered" evidence="3">
    <location>
        <begin position="140"/>
        <end position="209"/>
    </location>
</feature>
<feature type="compositionally biased region" description="Basic and acidic residues" evidence="3">
    <location>
        <begin position="441"/>
        <end position="482"/>
    </location>
</feature>
<dbReference type="PROSITE" id="PS51037">
    <property type="entry name" value="YEATS"/>
    <property type="match status" value="1"/>
</dbReference>
<dbReference type="STRING" id="299467.A0A443SSJ1"/>
<evidence type="ECO:0000256" key="1">
    <source>
        <dbReference type="ARBA" id="ARBA00023242"/>
    </source>
</evidence>
<comment type="subcellular location">
    <subcellularLocation>
        <location evidence="2">Nucleus</location>
    </subcellularLocation>
</comment>
<dbReference type="PANTHER" id="PTHR47827:SF3">
    <property type="entry name" value="AF-9 ANC1 HOMOLOGY DOMAIN-CONTAINING PROTEIN"/>
    <property type="match status" value="1"/>
</dbReference>
<dbReference type="InterPro" id="IPR038704">
    <property type="entry name" value="YEAST_sf"/>
</dbReference>
<evidence type="ECO:0000313" key="6">
    <source>
        <dbReference type="Proteomes" id="UP000288716"/>
    </source>
</evidence>
<feature type="compositionally biased region" description="Low complexity" evidence="3">
    <location>
        <begin position="353"/>
        <end position="364"/>
    </location>
</feature>
<feature type="compositionally biased region" description="Low complexity" evidence="3">
    <location>
        <begin position="335"/>
        <end position="344"/>
    </location>
</feature>
<dbReference type="CDD" id="cd16906">
    <property type="entry name" value="YEATS_AF-9_like"/>
    <property type="match status" value="1"/>
</dbReference>
<dbReference type="Gene3D" id="1.20.1270.290">
    <property type="match status" value="1"/>
</dbReference>
<dbReference type="InterPro" id="IPR052790">
    <property type="entry name" value="YEATS_domain"/>
</dbReference>
<feature type="compositionally biased region" description="Low complexity" evidence="3">
    <location>
        <begin position="244"/>
        <end position="257"/>
    </location>
</feature>
<sequence>MFEVEVQLELGHKATPKPKISSDGYTHDWTVFVRGSENSEIEHFIEKIVFNLHESFPKHKRVIREPPYEVCESGYAGFELPIDVYFKNREEPKKVSFEYDLYLRVDEAVSNTRREKLTFKNPSNDFKKKLLKANGVLHDKSGSASSYSSSNYDKSQTYVPKGSKSSHSYNDSRKSNKSSVIPSKDKSHHSQHSSSSLSTSASATVEKSSAAPALQNQFADLFGTPIQPKPSPESTVYKSKEFSSKTPQSSSVSVTSKKSQKERSSDYRRSSYDTEKKHKSSKSVKTEKTNSESSSGRNDVSKSKVSKSSSSKSSDSKTSKQPSSSNDSFRDKKSSSSNESSNKSGSKKRRRSSSSVSSFTGSSLTEEKKEKEHSSKSTKEQSDHKKESKKHRSSKDVISTNNASGNSSSHKSKDVKKESSTSTTISFSNNNNTGTTTLEIKSVKKEKTWDSEVKKSKNKEQKNDEIKSKESSKSRSKEELRSPKAMNSKLIKVPKDKLHTSVSQREVSSSPASIMSGSLTPGGGAYLGAPLSVSSNNGPNVSAAVDIEQESLSPLSSGEPVSPFVHTSHKDMNFSDDDSSGNERQFTGNSRGFSSKNKECSVPETVDRKSNKQNDNTVFDTSYINELMSLQRKLNELTDRDVVQKVVDTIEESGLFSLTNTSVDFDLMKLDKTTVKKLKMCLTS</sequence>
<dbReference type="GO" id="GO:0045893">
    <property type="term" value="P:positive regulation of DNA-templated transcription"/>
    <property type="evidence" value="ECO:0007669"/>
    <property type="project" value="TreeGrafter"/>
</dbReference>
<evidence type="ECO:0000259" key="4">
    <source>
        <dbReference type="PROSITE" id="PS51037"/>
    </source>
</evidence>
<accession>A0A443SSJ1</accession>
<feature type="compositionally biased region" description="Low complexity" evidence="3">
    <location>
        <begin position="420"/>
        <end position="437"/>
    </location>
</feature>
<feature type="compositionally biased region" description="Basic and acidic residues" evidence="3">
    <location>
        <begin position="259"/>
        <end position="276"/>
    </location>
</feature>
<name>A0A443SSJ1_9ACAR</name>
<dbReference type="PANTHER" id="PTHR47827">
    <property type="entry name" value="AHD DOMAIN-CONTAINING PROTEIN"/>
    <property type="match status" value="1"/>
</dbReference>
<dbReference type="GO" id="GO:0008023">
    <property type="term" value="C:transcription elongation factor complex"/>
    <property type="evidence" value="ECO:0007669"/>
    <property type="project" value="TreeGrafter"/>
</dbReference>
<feature type="compositionally biased region" description="Polar residues" evidence="3">
    <location>
        <begin position="500"/>
        <end position="516"/>
    </location>
</feature>
<feature type="region of interest" description="Disordered" evidence="3">
    <location>
        <begin position="222"/>
        <end position="516"/>
    </location>
</feature>
<comment type="caution">
    <text evidence="5">The sequence shown here is derived from an EMBL/GenBank/DDBJ whole genome shotgun (WGS) entry which is preliminary data.</text>
</comment>
<dbReference type="GO" id="GO:0003682">
    <property type="term" value="F:chromatin binding"/>
    <property type="evidence" value="ECO:0007669"/>
    <property type="project" value="TreeGrafter"/>
</dbReference>
<feature type="compositionally biased region" description="Polar residues" evidence="3">
    <location>
        <begin position="582"/>
        <end position="595"/>
    </location>
</feature>
<dbReference type="Gene3D" id="2.60.40.1970">
    <property type="entry name" value="YEATS domain"/>
    <property type="match status" value="1"/>
</dbReference>
<feature type="compositionally biased region" description="Polar residues" evidence="3">
    <location>
        <begin position="397"/>
        <end position="409"/>
    </location>
</feature>
<keyword evidence="1 2" id="KW-0539">Nucleus</keyword>
<dbReference type="VEuPathDB" id="VectorBase:LDEU001557"/>
<feature type="compositionally biased region" description="Low complexity" evidence="3">
    <location>
        <begin position="192"/>
        <end position="202"/>
    </location>
</feature>
<feature type="compositionally biased region" description="Low complexity" evidence="3">
    <location>
        <begin position="142"/>
        <end position="155"/>
    </location>
</feature>
<dbReference type="AlphaFoldDB" id="A0A443SSJ1"/>
<dbReference type="OrthoDB" id="10053467at2759"/>
<evidence type="ECO:0000313" key="5">
    <source>
        <dbReference type="EMBL" id="RWS30483.1"/>
    </source>
</evidence>